<name>A0AA43QRH9_9LECA</name>
<evidence type="ECO:0000259" key="3">
    <source>
        <dbReference type="Pfam" id="PF04677"/>
    </source>
</evidence>
<gene>
    <name evidence="4" type="ORF">OHK93_001019</name>
</gene>
<dbReference type="SUPFAM" id="SSF54197">
    <property type="entry name" value="HIT-like"/>
    <property type="match status" value="1"/>
</dbReference>
<dbReference type="CDD" id="cd07380">
    <property type="entry name" value="MPP_CWF19_N"/>
    <property type="match status" value="1"/>
</dbReference>
<dbReference type="InterPro" id="IPR040194">
    <property type="entry name" value="Cwf19-like"/>
</dbReference>
<dbReference type="PANTHER" id="PTHR12072:SF4">
    <property type="entry name" value="CWF19-LIKE PROTEIN 1"/>
    <property type="match status" value="1"/>
</dbReference>
<evidence type="ECO:0000313" key="5">
    <source>
        <dbReference type="Proteomes" id="UP001161017"/>
    </source>
</evidence>
<dbReference type="InterPro" id="IPR006768">
    <property type="entry name" value="Cwf19-like_C_dom-1"/>
</dbReference>
<dbReference type="InterPro" id="IPR006767">
    <property type="entry name" value="Cwf19-like_C_dom-2"/>
</dbReference>
<dbReference type="InterPro" id="IPR036265">
    <property type="entry name" value="HIT-like_sf"/>
</dbReference>
<accession>A0AA43QRH9</accession>
<dbReference type="GO" id="GO:0000398">
    <property type="term" value="P:mRNA splicing, via spliceosome"/>
    <property type="evidence" value="ECO:0007669"/>
    <property type="project" value="TreeGrafter"/>
</dbReference>
<feature type="domain" description="Cwf19-like protein C-terminal" evidence="2">
    <location>
        <begin position="502"/>
        <end position="559"/>
    </location>
</feature>
<evidence type="ECO:0000256" key="1">
    <source>
        <dbReference type="SAM" id="MobiDB-lite"/>
    </source>
</evidence>
<dbReference type="GO" id="GO:0061632">
    <property type="term" value="F:RNA lariat debranching enzyme activator activity"/>
    <property type="evidence" value="ECO:0007669"/>
    <property type="project" value="TreeGrafter"/>
</dbReference>
<dbReference type="Proteomes" id="UP001161017">
    <property type="component" value="Unassembled WGS sequence"/>
</dbReference>
<dbReference type="GO" id="GO:0071014">
    <property type="term" value="C:post-mRNA release spliceosomal complex"/>
    <property type="evidence" value="ECO:0007669"/>
    <property type="project" value="TreeGrafter"/>
</dbReference>
<feature type="region of interest" description="Disordered" evidence="1">
    <location>
        <begin position="269"/>
        <end position="306"/>
    </location>
</feature>
<proteinExistence type="predicted"/>
<evidence type="ECO:0000259" key="2">
    <source>
        <dbReference type="Pfam" id="PF04676"/>
    </source>
</evidence>
<dbReference type="Pfam" id="PF04677">
    <property type="entry name" value="CwfJ_C_1"/>
    <property type="match status" value="1"/>
</dbReference>
<organism evidence="4 5">
    <name type="scientific">Ramalina farinacea</name>
    <dbReference type="NCBI Taxonomy" id="258253"/>
    <lineage>
        <taxon>Eukaryota</taxon>
        <taxon>Fungi</taxon>
        <taxon>Dikarya</taxon>
        <taxon>Ascomycota</taxon>
        <taxon>Pezizomycotina</taxon>
        <taxon>Lecanoromycetes</taxon>
        <taxon>OSLEUM clade</taxon>
        <taxon>Lecanoromycetidae</taxon>
        <taxon>Lecanorales</taxon>
        <taxon>Lecanorineae</taxon>
        <taxon>Ramalinaceae</taxon>
        <taxon>Ramalina</taxon>
    </lineage>
</organism>
<dbReference type="PANTHER" id="PTHR12072">
    <property type="entry name" value="CWF19, CELL CYCLE CONTROL PROTEIN"/>
    <property type="match status" value="1"/>
</dbReference>
<evidence type="ECO:0000313" key="4">
    <source>
        <dbReference type="EMBL" id="MDI1489821.1"/>
    </source>
</evidence>
<feature type="compositionally biased region" description="Basic and acidic residues" evidence="1">
    <location>
        <begin position="287"/>
        <end position="296"/>
    </location>
</feature>
<dbReference type="EMBL" id="JAPUFD010000010">
    <property type="protein sequence ID" value="MDI1489821.1"/>
    <property type="molecule type" value="Genomic_DNA"/>
</dbReference>
<keyword evidence="5" id="KW-1185">Reference proteome</keyword>
<protein>
    <submittedName>
        <fullName evidence="4">Uncharacterized protein</fullName>
    </submittedName>
</protein>
<dbReference type="AlphaFoldDB" id="A0AA43QRH9"/>
<comment type="caution">
    <text evidence="4">The sequence shown here is derived from an EMBL/GenBank/DDBJ whole genome shotgun (WGS) entry which is preliminary data.</text>
</comment>
<feature type="domain" description="Cwf19-like C-terminal" evidence="3">
    <location>
        <begin position="309"/>
        <end position="433"/>
    </location>
</feature>
<sequence>MACKIVVVGSVDGHFEIFNKISKLHSKTAFSLALVLGDLFSDPAEPSGENQASLNALLDGSIDVALPTYFTLGQRPLPQAVQERLQKTDGEICPNLYFLGKRSMTKTSEGLRIVALGGSFSTSTTIAACKDGFQPFHTEGDARALYGNNSADVLITTNWPTSVRKGSSIGVPEDAQEPVSEPCIAELCSVLKPRYHFSSSPSFFYEREPFFHPHDNASNGSLNITRFISIAAYRKTSQQKWLYAFSIDPLQRTTNAVPPGATALPFVQASQKRRHLDSQQQSSQRFSNREGGDHASHGNKRRRMKPPPGPDSCFFCLSNANLATHLITSIGNDSYLTTAKGPLPTWQTFPSLPTPGHVLIIPLSHSPTSSSITPRDTRLSTYSEMNAYRLALQDFVASVSKMALGTVCWEISRAENIHFHWQILPVPSHLIKEGLVEAAFKVAAENAKYPALESRDIGDASGEVGDYMRIWSWWGEDSVHAETKEDGHQDKHRSNGHEATMILPLESGIRFDLQFPRKVVAQLLGLEERVHWQDCAQNDAEEKRDADGFKKHFKAFDFTIDKA</sequence>
<reference evidence="4" key="1">
    <citation type="journal article" date="2023" name="Genome Biol. Evol.">
        <title>First Whole Genome Sequence and Flow Cytometry Genome Size Data for the Lichen-Forming Fungus Ramalina farinacea (Ascomycota).</title>
        <authorList>
            <person name="Llewellyn T."/>
            <person name="Mian S."/>
            <person name="Hill R."/>
            <person name="Leitch I.J."/>
            <person name="Gaya E."/>
        </authorList>
    </citation>
    <scope>NUCLEOTIDE SEQUENCE</scope>
    <source>
        <strain evidence="4">LIQ254RAFAR</strain>
    </source>
</reference>
<dbReference type="Pfam" id="PF04676">
    <property type="entry name" value="CwfJ_C_2"/>
    <property type="match status" value="1"/>
</dbReference>